<proteinExistence type="predicted"/>
<dbReference type="AlphaFoldDB" id="A0A9N9RTS1"/>
<dbReference type="InterPro" id="IPR019362">
    <property type="entry name" value="MMADHC"/>
</dbReference>
<sequence length="259" mass="29542">MFKGLIIVERRLLSGNKLVTLQAAYSRNSSNSKSPYKIVQARIKNDSNNNMLVHENGANWELFGAKNNRFFLGKGSVGPAYLNNTSTHTATTELEELIDLDNKDKTKLHLTFQKCPMLIRKSLQEMFPAPEVISETSNLSLIILSQPSNYLEHEKAAIKFIFAAREICQRLRLHGYWADFLNPFSGKAFFSYHPKSLYKNDERFRGLCMKLESIKGFGNKESCLLISEDKSPKFSGSVFTNLPSIEMFKELVLEEDEIK</sequence>
<gene>
    <name evidence="1" type="ORF">CHIRRI_LOCUS7616</name>
</gene>
<organism evidence="1 2">
    <name type="scientific">Chironomus riparius</name>
    <dbReference type="NCBI Taxonomy" id="315576"/>
    <lineage>
        <taxon>Eukaryota</taxon>
        <taxon>Metazoa</taxon>
        <taxon>Ecdysozoa</taxon>
        <taxon>Arthropoda</taxon>
        <taxon>Hexapoda</taxon>
        <taxon>Insecta</taxon>
        <taxon>Pterygota</taxon>
        <taxon>Neoptera</taxon>
        <taxon>Endopterygota</taxon>
        <taxon>Diptera</taxon>
        <taxon>Nematocera</taxon>
        <taxon>Chironomoidea</taxon>
        <taxon>Chironomidae</taxon>
        <taxon>Chironominae</taxon>
        <taxon>Chironomus</taxon>
    </lineage>
</organism>
<dbReference type="OrthoDB" id="10263782at2759"/>
<evidence type="ECO:0000313" key="2">
    <source>
        <dbReference type="Proteomes" id="UP001153620"/>
    </source>
</evidence>
<reference evidence="1" key="2">
    <citation type="submission" date="2022-10" db="EMBL/GenBank/DDBJ databases">
        <authorList>
            <consortium name="ENA_rothamsted_submissions"/>
            <consortium name="culmorum"/>
            <person name="King R."/>
        </authorList>
    </citation>
    <scope>NUCLEOTIDE SEQUENCE</scope>
</reference>
<evidence type="ECO:0000313" key="1">
    <source>
        <dbReference type="EMBL" id="CAG9804737.1"/>
    </source>
</evidence>
<keyword evidence="2" id="KW-1185">Reference proteome</keyword>
<dbReference type="GO" id="GO:0009235">
    <property type="term" value="P:cobalamin metabolic process"/>
    <property type="evidence" value="ECO:0007669"/>
    <property type="project" value="InterPro"/>
</dbReference>
<reference evidence="1" key="1">
    <citation type="submission" date="2022-01" db="EMBL/GenBank/DDBJ databases">
        <authorList>
            <person name="King R."/>
        </authorList>
    </citation>
    <scope>NUCLEOTIDE SEQUENCE</scope>
</reference>
<dbReference type="Pfam" id="PF10229">
    <property type="entry name" value="MMADHC"/>
    <property type="match status" value="1"/>
</dbReference>
<name>A0A9N9RTS1_9DIPT</name>
<accession>A0A9N9RTS1</accession>
<dbReference type="Proteomes" id="UP001153620">
    <property type="component" value="Chromosome 2"/>
</dbReference>
<dbReference type="GO" id="GO:0005739">
    <property type="term" value="C:mitochondrion"/>
    <property type="evidence" value="ECO:0007669"/>
    <property type="project" value="TreeGrafter"/>
</dbReference>
<protein>
    <submittedName>
        <fullName evidence="1">Uncharacterized protein</fullName>
    </submittedName>
</protein>
<dbReference type="PANTHER" id="PTHR13192:SF3">
    <property type="entry name" value="COBALAMIN TRAFFICKING PROTEIN CBLD"/>
    <property type="match status" value="1"/>
</dbReference>
<dbReference type="PANTHER" id="PTHR13192">
    <property type="entry name" value="MY011 PROTEIN"/>
    <property type="match status" value="1"/>
</dbReference>
<dbReference type="EMBL" id="OU895878">
    <property type="protein sequence ID" value="CAG9804737.1"/>
    <property type="molecule type" value="Genomic_DNA"/>
</dbReference>